<dbReference type="SUPFAM" id="SSF50129">
    <property type="entry name" value="GroES-like"/>
    <property type="match status" value="2"/>
</dbReference>
<dbReference type="SUPFAM" id="SSF51735">
    <property type="entry name" value="NAD(P)-binding Rossmann-fold domains"/>
    <property type="match status" value="1"/>
</dbReference>
<dbReference type="PANTHER" id="PTHR43880">
    <property type="entry name" value="ALCOHOL DEHYDROGENASE"/>
    <property type="match status" value="1"/>
</dbReference>
<evidence type="ECO:0000256" key="7">
    <source>
        <dbReference type="RuleBase" id="RU361277"/>
    </source>
</evidence>
<comment type="caution">
    <text evidence="9">The sequence shown here is derived from an EMBL/GenBank/DDBJ whole genome shotgun (WGS) entry which is preliminary data.</text>
</comment>
<dbReference type="GO" id="GO:0008270">
    <property type="term" value="F:zinc ion binding"/>
    <property type="evidence" value="ECO:0007669"/>
    <property type="project" value="InterPro"/>
</dbReference>
<dbReference type="InterPro" id="IPR002328">
    <property type="entry name" value="ADH_Zn_CS"/>
</dbReference>
<sequence length="364" mass="37878">MSLCARAAVHRGGAAVTVETVEVGDPRAGEVRVRVRASGICGSDRHVLDGEWHVPSPTVMGHEGAGVVETVGPGVTHLTPGDHVVLVWNQGCERCSDCLSGRPWACRRLRSNDCLMPDGTTRLRQGDSELFAYIAVGSLSEYVVVPASAAIKVPEELPFEVGALIGCSVATGVGAVLNNARVGAGDSAVVIGCGGVGLSVVMGLRLAGAEKIVAVDVSEEKLELARSLGATHTVLAGDDSVRRVVELTGGGADHCFEAIGNPRTIAQVPSYLAPAGTGVFVGMPPEGTRVGFDVLDLCYGGKTLIASNYGGCVPARDFPRYAALYLAGRLPVDRLVTERIELDEVNAAFERMRGGEGARNVVLL</sequence>
<dbReference type="FunFam" id="3.40.50.720:FF:000003">
    <property type="entry name" value="S-(hydroxymethyl)glutathione dehydrogenase"/>
    <property type="match status" value="1"/>
</dbReference>
<evidence type="ECO:0000256" key="1">
    <source>
        <dbReference type="ARBA" id="ARBA00001947"/>
    </source>
</evidence>
<accession>A0A401YEP9</accession>
<dbReference type="GO" id="GO:0005829">
    <property type="term" value="C:cytosol"/>
    <property type="evidence" value="ECO:0007669"/>
    <property type="project" value="TreeGrafter"/>
</dbReference>
<dbReference type="EMBL" id="BIFH01000013">
    <property type="protein sequence ID" value="GCD93084.1"/>
    <property type="molecule type" value="Genomic_DNA"/>
</dbReference>
<evidence type="ECO:0000256" key="4">
    <source>
        <dbReference type="ARBA" id="ARBA00022833"/>
    </source>
</evidence>
<feature type="domain" description="Enoyl reductase (ER)" evidence="8">
    <location>
        <begin position="13"/>
        <end position="363"/>
    </location>
</feature>
<dbReference type="PROSITE" id="PS00059">
    <property type="entry name" value="ADH_ZINC"/>
    <property type="match status" value="1"/>
</dbReference>
<dbReference type="CDD" id="cd08279">
    <property type="entry name" value="Zn_ADH_class_III"/>
    <property type="match status" value="1"/>
</dbReference>
<dbReference type="GO" id="GO:0051903">
    <property type="term" value="F:S-(hydroxymethyl)glutathione dehydrogenase [NAD(P)+] activity"/>
    <property type="evidence" value="ECO:0007669"/>
    <property type="project" value="TreeGrafter"/>
</dbReference>
<dbReference type="SMART" id="SM00829">
    <property type="entry name" value="PKS_ER"/>
    <property type="match status" value="1"/>
</dbReference>
<dbReference type="Gene3D" id="3.90.180.10">
    <property type="entry name" value="Medium-chain alcohol dehydrogenases, catalytic domain"/>
    <property type="match status" value="1"/>
</dbReference>
<dbReference type="InterPro" id="IPR011032">
    <property type="entry name" value="GroES-like_sf"/>
</dbReference>
<dbReference type="OrthoDB" id="334894at2"/>
<evidence type="ECO:0000256" key="5">
    <source>
        <dbReference type="ARBA" id="ARBA00023002"/>
    </source>
</evidence>
<name>A0A401YEP9_9ACTN</name>
<keyword evidence="3 7" id="KW-0479">Metal-binding</keyword>
<evidence type="ECO:0000313" key="9">
    <source>
        <dbReference type="EMBL" id="GCD93084.1"/>
    </source>
</evidence>
<dbReference type="Gene3D" id="3.40.50.720">
    <property type="entry name" value="NAD(P)-binding Rossmann-like Domain"/>
    <property type="match status" value="1"/>
</dbReference>
<comment type="cofactor">
    <cofactor evidence="1 7">
        <name>Zn(2+)</name>
        <dbReference type="ChEBI" id="CHEBI:29105"/>
    </cofactor>
</comment>
<gene>
    <name evidence="9" type="ORF">EHYA_00727</name>
</gene>
<keyword evidence="4 7" id="KW-0862">Zinc</keyword>
<dbReference type="InterPro" id="IPR036291">
    <property type="entry name" value="NAD(P)-bd_dom_sf"/>
</dbReference>
<reference evidence="9 10" key="1">
    <citation type="submission" date="2018-12" db="EMBL/GenBank/DDBJ databases">
        <title>Draft genome sequence of Embleya hyalina NBRC 13850T.</title>
        <authorList>
            <person name="Komaki H."/>
            <person name="Hosoyama A."/>
            <person name="Kimura A."/>
            <person name="Ichikawa N."/>
            <person name="Tamura T."/>
        </authorList>
    </citation>
    <scope>NUCLEOTIDE SEQUENCE [LARGE SCALE GENOMIC DNA]</scope>
    <source>
        <strain evidence="9 10">NBRC 13850</strain>
    </source>
</reference>
<organism evidence="9 10">
    <name type="scientific">Embleya hyalina</name>
    <dbReference type="NCBI Taxonomy" id="516124"/>
    <lineage>
        <taxon>Bacteria</taxon>
        <taxon>Bacillati</taxon>
        <taxon>Actinomycetota</taxon>
        <taxon>Actinomycetes</taxon>
        <taxon>Kitasatosporales</taxon>
        <taxon>Streptomycetaceae</taxon>
        <taxon>Embleya</taxon>
    </lineage>
</organism>
<dbReference type="InterPro" id="IPR020843">
    <property type="entry name" value="ER"/>
</dbReference>
<dbReference type="GO" id="GO:0046294">
    <property type="term" value="P:formaldehyde catabolic process"/>
    <property type="evidence" value="ECO:0007669"/>
    <property type="project" value="TreeGrafter"/>
</dbReference>
<dbReference type="Pfam" id="PF00107">
    <property type="entry name" value="ADH_zinc_N"/>
    <property type="match status" value="1"/>
</dbReference>
<protein>
    <submittedName>
        <fullName evidence="9">Alcohol dehydrogenase</fullName>
    </submittedName>
</protein>
<evidence type="ECO:0000256" key="3">
    <source>
        <dbReference type="ARBA" id="ARBA00022723"/>
    </source>
</evidence>
<dbReference type="Pfam" id="PF08240">
    <property type="entry name" value="ADH_N"/>
    <property type="match status" value="1"/>
</dbReference>
<keyword evidence="10" id="KW-1185">Reference proteome</keyword>
<dbReference type="AlphaFoldDB" id="A0A401YEP9"/>
<proteinExistence type="inferred from homology"/>
<evidence type="ECO:0000313" key="10">
    <source>
        <dbReference type="Proteomes" id="UP000286931"/>
    </source>
</evidence>
<evidence type="ECO:0000256" key="2">
    <source>
        <dbReference type="ARBA" id="ARBA00008072"/>
    </source>
</evidence>
<dbReference type="Proteomes" id="UP000286931">
    <property type="component" value="Unassembled WGS sequence"/>
</dbReference>
<dbReference type="InterPro" id="IPR013154">
    <property type="entry name" value="ADH-like_N"/>
</dbReference>
<keyword evidence="6" id="KW-0520">NAD</keyword>
<dbReference type="InterPro" id="IPR013149">
    <property type="entry name" value="ADH-like_C"/>
</dbReference>
<evidence type="ECO:0000259" key="8">
    <source>
        <dbReference type="SMART" id="SM00829"/>
    </source>
</evidence>
<dbReference type="PANTHER" id="PTHR43880:SF12">
    <property type="entry name" value="ALCOHOL DEHYDROGENASE CLASS-3"/>
    <property type="match status" value="1"/>
</dbReference>
<keyword evidence="5" id="KW-0560">Oxidoreductase</keyword>
<comment type="similarity">
    <text evidence="2 7">Belongs to the zinc-containing alcohol dehydrogenase family.</text>
</comment>
<evidence type="ECO:0000256" key="6">
    <source>
        <dbReference type="ARBA" id="ARBA00023027"/>
    </source>
</evidence>